<protein>
    <submittedName>
        <fullName evidence="2">Uncharacterized protein</fullName>
    </submittedName>
</protein>
<accession>A0AAE0TAJ7</accession>
<evidence type="ECO:0000313" key="3">
    <source>
        <dbReference type="Proteomes" id="UP001195483"/>
    </source>
</evidence>
<evidence type="ECO:0000313" key="2">
    <source>
        <dbReference type="EMBL" id="KAK3606845.1"/>
    </source>
</evidence>
<keyword evidence="3" id="KW-1185">Reference proteome</keyword>
<gene>
    <name evidence="2" type="ORF">CHS0354_018439</name>
</gene>
<proteinExistence type="predicted"/>
<comment type="caution">
    <text evidence="2">The sequence shown here is derived from an EMBL/GenBank/DDBJ whole genome shotgun (WGS) entry which is preliminary data.</text>
</comment>
<sequence length="284" mass="31221">MKIELFGKTLELRFGKTQHTSSELPSSVFPRQKKITPARVANIIRQASDGNIGELQDLYTEMEFYDPKILGLFFCQTKNPRWQKGRVLFLPRKGRTPEAGPRQGFWGTSPAKNGEISPALIFKFWAKTQNGKRPREGGEFKKNPLSRWGRGLAGLRKDEPFPGKNPHGAKFPALKKPFFGKKLGPFPPSKGQVPPETAIGGIQNALKSGVQSTPETQLGGAFINPVRDDSPRFSPISAENPGILFFRLKPGGRDLKAGTGGNTRWGPGKTNKNGGIFKGRGKRG</sequence>
<dbReference type="Proteomes" id="UP001195483">
    <property type="component" value="Unassembled WGS sequence"/>
</dbReference>
<dbReference type="EMBL" id="JAEAOA010001141">
    <property type="protein sequence ID" value="KAK3606845.1"/>
    <property type="molecule type" value="Genomic_DNA"/>
</dbReference>
<evidence type="ECO:0000256" key="1">
    <source>
        <dbReference type="SAM" id="MobiDB-lite"/>
    </source>
</evidence>
<name>A0AAE0TAJ7_9BIVA</name>
<feature type="region of interest" description="Disordered" evidence="1">
    <location>
        <begin position="255"/>
        <end position="284"/>
    </location>
</feature>
<organism evidence="2 3">
    <name type="scientific">Potamilus streckersoni</name>
    <dbReference type="NCBI Taxonomy" id="2493646"/>
    <lineage>
        <taxon>Eukaryota</taxon>
        <taxon>Metazoa</taxon>
        <taxon>Spiralia</taxon>
        <taxon>Lophotrochozoa</taxon>
        <taxon>Mollusca</taxon>
        <taxon>Bivalvia</taxon>
        <taxon>Autobranchia</taxon>
        <taxon>Heteroconchia</taxon>
        <taxon>Palaeoheterodonta</taxon>
        <taxon>Unionida</taxon>
        <taxon>Unionoidea</taxon>
        <taxon>Unionidae</taxon>
        <taxon>Ambleminae</taxon>
        <taxon>Lampsilini</taxon>
        <taxon>Potamilus</taxon>
    </lineage>
</organism>
<reference evidence="2" key="1">
    <citation type="journal article" date="2021" name="Genome Biol. Evol.">
        <title>A High-Quality Reference Genome for a Parasitic Bivalve with Doubly Uniparental Inheritance (Bivalvia: Unionida).</title>
        <authorList>
            <person name="Smith C.H."/>
        </authorList>
    </citation>
    <scope>NUCLEOTIDE SEQUENCE</scope>
    <source>
        <strain evidence="2">CHS0354</strain>
    </source>
</reference>
<reference evidence="2" key="3">
    <citation type="submission" date="2023-05" db="EMBL/GenBank/DDBJ databases">
        <authorList>
            <person name="Smith C.H."/>
        </authorList>
    </citation>
    <scope>NUCLEOTIDE SEQUENCE</scope>
    <source>
        <strain evidence="2">CHS0354</strain>
        <tissue evidence="2">Mantle</tissue>
    </source>
</reference>
<dbReference type="AlphaFoldDB" id="A0AAE0TAJ7"/>
<reference evidence="2" key="2">
    <citation type="journal article" date="2021" name="Genome Biol. Evol.">
        <title>Developing a high-quality reference genome for a parasitic bivalve with doubly uniparental inheritance (Bivalvia: Unionida).</title>
        <authorList>
            <person name="Smith C.H."/>
        </authorList>
    </citation>
    <scope>NUCLEOTIDE SEQUENCE</scope>
    <source>
        <strain evidence="2">CHS0354</strain>
        <tissue evidence="2">Mantle</tissue>
    </source>
</reference>